<feature type="chain" id="PRO_5015677784" evidence="1">
    <location>
        <begin position="21"/>
        <end position="253"/>
    </location>
</feature>
<dbReference type="OrthoDB" id="1117240at2"/>
<keyword evidence="4" id="KW-1185">Reference proteome</keyword>
<dbReference type="Gene3D" id="3.40.50.880">
    <property type="match status" value="1"/>
</dbReference>
<dbReference type="EMBL" id="PTRA01000004">
    <property type="protein sequence ID" value="PQA55705.1"/>
    <property type="molecule type" value="Genomic_DNA"/>
</dbReference>
<gene>
    <name evidence="3" type="ORF">C5O19_20065</name>
</gene>
<dbReference type="RefSeq" id="WP_104715164.1">
    <property type="nucleotide sequence ID" value="NZ_PTRA01000004.1"/>
</dbReference>
<evidence type="ECO:0000313" key="4">
    <source>
        <dbReference type="Proteomes" id="UP000239590"/>
    </source>
</evidence>
<organism evidence="3 4">
    <name type="scientific">Siphonobacter curvatus</name>
    <dbReference type="NCBI Taxonomy" id="2094562"/>
    <lineage>
        <taxon>Bacteria</taxon>
        <taxon>Pseudomonadati</taxon>
        <taxon>Bacteroidota</taxon>
        <taxon>Cytophagia</taxon>
        <taxon>Cytophagales</taxon>
        <taxon>Cytophagaceae</taxon>
        <taxon>Siphonobacter</taxon>
    </lineage>
</organism>
<comment type="caution">
    <text evidence="3">The sequence shown here is derived from an EMBL/GenBank/DDBJ whole genome shotgun (WGS) entry which is preliminary data.</text>
</comment>
<proteinExistence type="predicted"/>
<dbReference type="Proteomes" id="UP000239590">
    <property type="component" value="Unassembled WGS sequence"/>
</dbReference>
<accession>A0A2S7IID2</accession>
<keyword evidence="1" id="KW-0732">Signal</keyword>
<feature type="domain" description="ThuA-like" evidence="2">
    <location>
        <begin position="26"/>
        <end position="249"/>
    </location>
</feature>
<dbReference type="InterPro" id="IPR029010">
    <property type="entry name" value="ThuA-like"/>
</dbReference>
<name>A0A2S7IID2_9BACT</name>
<dbReference type="PANTHER" id="PTHR40469:SF2">
    <property type="entry name" value="GALACTOSE-BINDING DOMAIN-LIKE SUPERFAMILY PROTEIN"/>
    <property type="match status" value="1"/>
</dbReference>
<evidence type="ECO:0000259" key="2">
    <source>
        <dbReference type="Pfam" id="PF06283"/>
    </source>
</evidence>
<dbReference type="PANTHER" id="PTHR40469">
    <property type="entry name" value="SECRETED GLYCOSYL HYDROLASE"/>
    <property type="match status" value="1"/>
</dbReference>
<evidence type="ECO:0000256" key="1">
    <source>
        <dbReference type="SAM" id="SignalP"/>
    </source>
</evidence>
<dbReference type="SUPFAM" id="SSF52317">
    <property type="entry name" value="Class I glutamine amidotransferase-like"/>
    <property type="match status" value="1"/>
</dbReference>
<reference evidence="4" key="1">
    <citation type="submission" date="2018-02" db="EMBL/GenBank/DDBJ databases">
        <title>Genome sequencing of Solimonas sp. HR-BB.</title>
        <authorList>
            <person name="Lee Y."/>
            <person name="Jeon C.O."/>
        </authorList>
    </citation>
    <scope>NUCLEOTIDE SEQUENCE [LARGE SCALE GENOMIC DNA]</scope>
    <source>
        <strain evidence="4">HR-U</strain>
    </source>
</reference>
<dbReference type="InterPro" id="IPR029062">
    <property type="entry name" value="Class_I_gatase-like"/>
</dbReference>
<evidence type="ECO:0000313" key="3">
    <source>
        <dbReference type="EMBL" id="PQA55705.1"/>
    </source>
</evidence>
<dbReference type="AlphaFoldDB" id="A0A2S7IID2"/>
<feature type="signal peptide" evidence="1">
    <location>
        <begin position="1"/>
        <end position="20"/>
    </location>
</feature>
<protein>
    <submittedName>
        <fullName evidence="3">Glycosyl hydrolase</fullName>
    </submittedName>
</protein>
<dbReference type="Pfam" id="PF06283">
    <property type="entry name" value="ThuA"/>
    <property type="match status" value="1"/>
</dbReference>
<dbReference type="GO" id="GO:0016787">
    <property type="term" value="F:hydrolase activity"/>
    <property type="evidence" value="ECO:0007669"/>
    <property type="project" value="UniProtKB-KW"/>
</dbReference>
<sequence>MKKLILLCCFLAVSSNWIQAQSKLFRVAVLAEKDGGVHAPFVAAAKTWLAQLATQQAFSVDYLEDTQPITDAFLAQHALIIQLNYPPYRWTEPAKKAFTTYIEKGKGGWIGFHHATLLGEFDGYPMWPWFSEFMGGIVYKNYIPDFATATVRVETGLHPVMKGVPASFEVAHEEWYTYNRSPRPRVKVLAAVDESSYKPDSKIKMGDHPVIWSNEKMKARNVYIFMGHHPDLFQNQAFTTVFRNAVLWASQTR</sequence>
<keyword evidence="3" id="KW-0378">Hydrolase</keyword>